<gene>
    <name evidence="2" type="ORF">SAMN02744037_02337</name>
</gene>
<protein>
    <submittedName>
        <fullName evidence="2">Sporulation protein YtrH</fullName>
    </submittedName>
</protein>
<keyword evidence="1" id="KW-0812">Transmembrane</keyword>
<proteinExistence type="predicted"/>
<feature type="transmembrane region" description="Helical" evidence="1">
    <location>
        <begin position="44"/>
        <end position="64"/>
    </location>
</feature>
<sequence length="112" mass="12254">MVSFFNNLVYNFLISFGVIIGASLFAGIGALINNHPPLKTMFDVATSIKIWAVVVALGGTFSSFEIIEQGIFKGEIKSVIKQVGYIIMALTGANLGYSFIKLIKWCSKIWIS</sequence>
<keyword evidence="3" id="KW-1185">Reference proteome</keyword>
<feature type="transmembrane region" description="Helical" evidence="1">
    <location>
        <begin position="12"/>
        <end position="32"/>
    </location>
</feature>
<dbReference type="EMBL" id="FRAE01000071">
    <property type="protein sequence ID" value="SHK43524.1"/>
    <property type="molecule type" value="Genomic_DNA"/>
</dbReference>
<organism evidence="2 3">
    <name type="scientific">Tepidibacter formicigenes DSM 15518</name>
    <dbReference type="NCBI Taxonomy" id="1123349"/>
    <lineage>
        <taxon>Bacteria</taxon>
        <taxon>Bacillati</taxon>
        <taxon>Bacillota</taxon>
        <taxon>Clostridia</taxon>
        <taxon>Peptostreptococcales</taxon>
        <taxon>Peptostreptococcaceae</taxon>
        <taxon>Tepidibacter</taxon>
    </lineage>
</organism>
<dbReference type="RefSeq" id="WP_072890199.1">
    <property type="nucleotide sequence ID" value="NZ_FRAE01000071.1"/>
</dbReference>
<evidence type="ECO:0000256" key="1">
    <source>
        <dbReference type="SAM" id="Phobius"/>
    </source>
</evidence>
<evidence type="ECO:0000313" key="2">
    <source>
        <dbReference type="EMBL" id="SHK43524.1"/>
    </source>
</evidence>
<dbReference type="Pfam" id="PF14034">
    <property type="entry name" value="Spore_YtrH"/>
    <property type="match status" value="1"/>
</dbReference>
<dbReference type="OrthoDB" id="2381692at2"/>
<keyword evidence="1" id="KW-1133">Transmembrane helix</keyword>
<evidence type="ECO:0000313" key="3">
    <source>
        <dbReference type="Proteomes" id="UP000242497"/>
    </source>
</evidence>
<dbReference type="InterPro" id="IPR025689">
    <property type="entry name" value="Spore_YtrH"/>
</dbReference>
<name>A0A1M6SFF8_9FIRM</name>
<feature type="transmembrane region" description="Helical" evidence="1">
    <location>
        <begin position="84"/>
        <end position="103"/>
    </location>
</feature>
<accession>A0A1M6SFF8</accession>
<keyword evidence="1" id="KW-0472">Membrane</keyword>
<dbReference type="Proteomes" id="UP000242497">
    <property type="component" value="Unassembled WGS sequence"/>
</dbReference>
<dbReference type="STRING" id="1123349.SAMN02744037_02337"/>
<dbReference type="AlphaFoldDB" id="A0A1M6SFF8"/>
<reference evidence="3" key="1">
    <citation type="submission" date="2016-11" db="EMBL/GenBank/DDBJ databases">
        <authorList>
            <person name="Varghese N."/>
            <person name="Submissions S."/>
        </authorList>
    </citation>
    <scope>NUCLEOTIDE SEQUENCE [LARGE SCALE GENOMIC DNA]</scope>
    <source>
        <strain evidence="3">DSM 15518</strain>
    </source>
</reference>